<feature type="domain" description="C2H2-type" evidence="9">
    <location>
        <begin position="708"/>
        <end position="728"/>
    </location>
</feature>
<evidence type="ECO:0000256" key="8">
    <source>
        <dbReference type="SAM" id="MobiDB-lite"/>
    </source>
</evidence>
<feature type="domain" description="C2H2-type" evidence="9">
    <location>
        <begin position="620"/>
        <end position="648"/>
    </location>
</feature>
<dbReference type="Pfam" id="PF00096">
    <property type="entry name" value="zf-C2H2"/>
    <property type="match status" value="3"/>
</dbReference>
<dbReference type="PROSITE" id="PS00028">
    <property type="entry name" value="ZINC_FINGER_C2H2_1"/>
    <property type="match status" value="7"/>
</dbReference>
<evidence type="ECO:0000256" key="1">
    <source>
        <dbReference type="ARBA" id="ARBA00022723"/>
    </source>
</evidence>
<keyword evidence="1" id="KW-0479">Metal-binding</keyword>
<reference evidence="12" key="1">
    <citation type="journal article" date="2015" name="Proc. Natl. Acad. Sci. U.S.A.">
        <title>Genome sequence of the Asian Tiger mosquito, Aedes albopictus, reveals insights into its biology, genetics, and evolution.</title>
        <authorList>
            <person name="Chen X.G."/>
            <person name="Jiang X."/>
            <person name="Gu J."/>
            <person name="Xu M."/>
            <person name="Wu Y."/>
            <person name="Deng Y."/>
            <person name="Zhang C."/>
            <person name="Bonizzoni M."/>
            <person name="Dermauw W."/>
            <person name="Vontas J."/>
            <person name="Armbruster P."/>
            <person name="Huang X."/>
            <person name="Yang Y."/>
            <person name="Zhang H."/>
            <person name="He W."/>
            <person name="Peng H."/>
            <person name="Liu Y."/>
            <person name="Wu K."/>
            <person name="Chen J."/>
            <person name="Lirakis M."/>
            <person name="Topalis P."/>
            <person name="Van Leeuwen T."/>
            <person name="Hall A.B."/>
            <person name="Jiang X."/>
            <person name="Thorpe C."/>
            <person name="Mueller R.L."/>
            <person name="Sun C."/>
            <person name="Waterhouse R.M."/>
            <person name="Yan G."/>
            <person name="Tu Z.J."/>
            <person name="Fang X."/>
            <person name="James A.A."/>
        </authorList>
    </citation>
    <scope>NUCLEOTIDE SEQUENCE [LARGE SCALE GENOMIC DNA]</scope>
    <source>
        <strain evidence="12">Foshan</strain>
    </source>
</reference>
<keyword evidence="12" id="KW-1185">Reference proteome</keyword>
<dbReference type="SMART" id="SM00980">
    <property type="entry name" value="THAP"/>
    <property type="match status" value="2"/>
</dbReference>
<evidence type="ECO:0000256" key="2">
    <source>
        <dbReference type="ARBA" id="ARBA00022737"/>
    </source>
</evidence>
<evidence type="ECO:0000259" key="9">
    <source>
        <dbReference type="PROSITE" id="PS50157"/>
    </source>
</evidence>
<dbReference type="PANTHER" id="PTHR24379">
    <property type="entry name" value="KRAB AND ZINC FINGER DOMAIN-CONTAINING"/>
    <property type="match status" value="1"/>
</dbReference>
<keyword evidence="4" id="KW-0862">Zinc</keyword>
<feature type="domain" description="C2H2-type" evidence="9">
    <location>
        <begin position="493"/>
        <end position="521"/>
    </location>
</feature>
<dbReference type="EnsemblMetazoa" id="AALFPA23_013578.R19667">
    <property type="protein sequence ID" value="AALFPA23_013578.P19667"/>
    <property type="gene ID" value="AALFPA23_013578"/>
</dbReference>
<dbReference type="InterPro" id="IPR013087">
    <property type="entry name" value="Znf_C2H2_type"/>
</dbReference>
<evidence type="ECO:0000256" key="3">
    <source>
        <dbReference type="ARBA" id="ARBA00022771"/>
    </source>
</evidence>
<evidence type="ECO:0000256" key="5">
    <source>
        <dbReference type="ARBA" id="ARBA00023125"/>
    </source>
</evidence>
<dbReference type="SUPFAM" id="SSF57667">
    <property type="entry name" value="beta-beta-alpha zinc fingers"/>
    <property type="match status" value="4"/>
</dbReference>
<keyword evidence="5 7" id="KW-0238">DNA-binding</keyword>
<dbReference type="PANTHER" id="PTHR24379:SF121">
    <property type="entry name" value="C2H2-TYPE DOMAIN-CONTAINING PROTEIN"/>
    <property type="match status" value="1"/>
</dbReference>
<dbReference type="Pfam" id="PF05485">
    <property type="entry name" value="THAP"/>
    <property type="match status" value="1"/>
</dbReference>
<dbReference type="Proteomes" id="UP000069940">
    <property type="component" value="Unassembled WGS sequence"/>
</dbReference>
<evidence type="ECO:0000256" key="7">
    <source>
        <dbReference type="PROSITE-ProRule" id="PRU00309"/>
    </source>
</evidence>
<feature type="region of interest" description="Disordered" evidence="8">
    <location>
        <begin position="313"/>
        <end position="332"/>
    </location>
</feature>
<name>A0ABM1YZK2_AEDAL</name>
<reference evidence="11" key="2">
    <citation type="submission" date="2025-05" db="UniProtKB">
        <authorList>
            <consortium name="EnsemblMetazoa"/>
        </authorList>
    </citation>
    <scope>IDENTIFICATION</scope>
    <source>
        <strain evidence="11">Foshan</strain>
    </source>
</reference>
<dbReference type="Pfam" id="PF12874">
    <property type="entry name" value="zf-met"/>
    <property type="match status" value="1"/>
</dbReference>
<dbReference type="Gene3D" id="3.30.160.60">
    <property type="entry name" value="Classic Zinc Finger"/>
    <property type="match status" value="5"/>
</dbReference>
<sequence>MPSKCAVLSCPIYAPNKQHHLFRIPAVRIRSSGELRQQMLLRRARWGEVLRLSDIQMTHALVCGRHFVSGKPANPEEIGSVDWVPTLNLDVQEDQVRRRSMYEPVKQEAYSASEAREEAGETQPMVRIETTSSTCCIPGCVNRQQQWLTDFPRDKELRERWLAAILAGCGETIADQEQDADGKVQVCNMHFAAQAPEGIANAVDSGYREPTLFVRNDILLQVASCRLCMTFETVDNMFNMKLNIADGHSLQWLAKKYFAQFLSVAEFAEEGFFCERCTVQLDMAHVFWREISDKSRKYKWLLRKMANERVEFSSKVEDDDGESTQAGPDPATLFIKEEPLDDAEMRNLSAGEGNSSVIQSTITKEKSCLAEPPSIHLVKPPPLKVQLNFKCYVCSSRHESKNTLIHHLMMDHVDHTALHCEECNVSFKNITLFNKHLAMHDPSKRIKCSYCPLRFRKTSARAKHEFSMHSDVATGDQTTAGTSASVKDKPKRYPCSECDKCFMYLSELQRHEKFKHQGEAIARCEICDKAFASNRNLSRHLKLHRDDAKADNLTTRNRKAGVIACNLCDMVFPDTPDMIAHLKESHPDSEFRTFPCEQCDQVFLSQPSLANHCNIHTDVFGCDLCGKRHYSKMMLMRHRLKKHGIEMDDDQYETCPICAKRVLKGWDYKRHEESHQKEKFPCETCDKVFRKKDLLEKHVRVHTELCPYECVACGMRFGSAPTLSRHKKSCPKIVQDSA</sequence>
<feature type="domain" description="C2H2-type" evidence="9">
    <location>
        <begin position="418"/>
        <end position="445"/>
    </location>
</feature>
<proteinExistence type="predicted"/>
<accession>A0ABM1YZK2</accession>
<dbReference type="PROSITE" id="PS50157">
    <property type="entry name" value="ZINC_FINGER_C2H2_2"/>
    <property type="match status" value="7"/>
</dbReference>
<dbReference type="InterPro" id="IPR006612">
    <property type="entry name" value="THAP_Znf"/>
</dbReference>
<evidence type="ECO:0000313" key="12">
    <source>
        <dbReference type="Proteomes" id="UP000069940"/>
    </source>
</evidence>
<dbReference type="GeneID" id="109426393"/>
<dbReference type="InterPro" id="IPR036236">
    <property type="entry name" value="Znf_C2H2_sf"/>
</dbReference>
<dbReference type="SUPFAM" id="SSF57716">
    <property type="entry name" value="Glucocorticoid receptor-like (DNA-binding domain)"/>
    <property type="match status" value="2"/>
</dbReference>
<dbReference type="SMART" id="SM00355">
    <property type="entry name" value="ZnF_C2H2"/>
    <property type="match status" value="11"/>
</dbReference>
<feature type="domain" description="C2H2-type" evidence="9">
    <location>
        <begin position="680"/>
        <end position="707"/>
    </location>
</feature>
<keyword evidence="3 6" id="KW-0863">Zinc-finger</keyword>
<dbReference type="PROSITE" id="PS50950">
    <property type="entry name" value="ZF_THAP"/>
    <property type="match status" value="1"/>
</dbReference>
<feature type="domain" description="C2H2-type" evidence="9">
    <location>
        <begin position="522"/>
        <end position="549"/>
    </location>
</feature>
<organism evidence="11 12">
    <name type="scientific">Aedes albopictus</name>
    <name type="common">Asian tiger mosquito</name>
    <name type="synonym">Stegomyia albopicta</name>
    <dbReference type="NCBI Taxonomy" id="7160"/>
    <lineage>
        <taxon>Eukaryota</taxon>
        <taxon>Metazoa</taxon>
        <taxon>Ecdysozoa</taxon>
        <taxon>Arthropoda</taxon>
        <taxon>Hexapoda</taxon>
        <taxon>Insecta</taxon>
        <taxon>Pterygota</taxon>
        <taxon>Neoptera</taxon>
        <taxon>Endopterygota</taxon>
        <taxon>Diptera</taxon>
        <taxon>Nematocera</taxon>
        <taxon>Culicoidea</taxon>
        <taxon>Culicidae</taxon>
        <taxon>Culicinae</taxon>
        <taxon>Aedini</taxon>
        <taxon>Aedes</taxon>
        <taxon>Stegomyia</taxon>
    </lineage>
</organism>
<evidence type="ECO:0000259" key="10">
    <source>
        <dbReference type="PROSITE" id="PS50950"/>
    </source>
</evidence>
<protein>
    <submittedName>
        <fullName evidence="11">Uncharacterized protein</fullName>
    </submittedName>
</protein>
<keyword evidence="2" id="KW-0677">Repeat</keyword>
<dbReference type="RefSeq" id="XP_019557441.2">
    <property type="nucleotide sequence ID" value="XM_019701896.3"/>
</dbReference>
<evidence type="ECO:0000256" key="4">
    <source>
        <dbReference type="ARBA" id="ARBA00022833"/>
    </source>
</evidence>
<feature type="domain" description="THAP-type" evidence="10">
    <location>
        <begin position="131"/>
        <end position="213"/>
    </location>
</feature>
<evidence type="ECO:0000256" key="6">
    <source>
        <dbReference type="PROSITE-ProRule" id="PRU00042"/>
    </source>
</evidence>
<feature type="domain" description="C2H2-type" evidence="9">
    <location>
        <begin position="594"/>
        <end position="617"/>
    </location>
</feature>
<evidence type="ECO:0000313" key="11">
    <source>
        <dbReference type="EnsemblMetazoa" id="AALFPA23_013578.P19667"/>
    </source>
</evidence>